<reference evidence="1" key="1">
    <citation type="submission" date="2020-05" db="EMBL/GenBank/DDBJ databases">
        <authorList>
            <person name="Chiriac C."/>
            <person name="Salcher M."/>
            <person name="Ghai R."/>
            <person name="Kavagutti S V."/>
        </authorList>
    </citation>
    <scope>NUCLEOTIDE SEQUENCE</scope>
</reference>
<protein>
    <submittedName>
        <fullName evidence="1">Unannotated protein</fullName>
    </submittedName>
</protein>
<dbReference type="EMBL" id="CAEZWW010000114">
    <property type="protein sequence ID" value="CAB4677026.1"/>
    <property type="molecule type" value="Genomic_DNA"/>
</dbReference>
<organism evidence="1">
    <name type="scientific">freshwater metagenome</name>
    <dbReference type="NCBI Taxonomy" id="449393"/>
    <lineage>
        <taxon>unclassified sequences</taxon>
        <taxon>metagenomes</taxon>
        <taxon>ecological metagenomes</taxon>
    </lineage>
</organism>
<dbReference type="EMBL" id="CAFBPJ010000186">
    <property type="protein sequence ID" value="CAB5027614.1"/>
    <property type="molecule type" value="Genomic_DNA"/>
</dbReference>
<proteinExistence type="predicted"/>
<sequence>MASIEISKPASSTPIERLALGVTSARPSALANGDTSNPQFNVGACYCPNCFEGDEA</sequence>
<dbReference type="EMBL" id="CAFBPA010000073">
    <property type="protein sequence ID" value="CAB5003155.1"/>
    <property type="molecule type" value="Genomic_DNA"/>
</dbReference>
<gene>
    <name evidence="1" type="ORF">UFOPK2310_00971</name>
    <name evidence="2" type="ORF">UFOPK4043_00630</name>
    <name evidence="3" type="ORF">UFOPK4092_01335</name>
</gene>
<accession>A0A6J6MT64</accession>
<evidence type="ECO:0000313" key="2">
    <source>
        <dbReference type="EMBL" id="CAB5003155.1"/>
    </source>
</evidence>
<evidence type="ECO:0000313" key="3">
    <source>
        <dbReference type="EMBL" id="CAB5027614.1"/>
    </source>
</evidence>
<name>A0A6J6MT64_9ZZZZ</name>
<dbReference type="AlphaFoldDB" id="A0A6J6MT64"/>
<evidence type="ECO:0000313" key="1">
    <source>
        <dbReference type="EMBL" id="CAB4677026.1"/>
    </source>
</evidence>